<accession>A0A8X6SFQ7</accession>
<keyword evidence="3" id="KW-1185">Reference proteome</keyword>
<evidence type="ECO:0000256" key="1">
    <source>
        <dbReference type="SAM" id="MobiDB-lite"/>
    </source>
</evidence>
<proteinExistence type="predicted"/>
<sequence>MHPPFIPRQFSPVFWSGFFTEIQSTYLIGLESAEGYPLTVNDIPKRGKFPKNTPYHDVFMGAMPSSRRGNASPFSVGCNSNHSSNSPVVPRQTPGQERMSTS</sequence>
<evidence type="ECO:0000313" key="2">
    <source>
        <dbReference type="EMBL" id="GFY07581.1"/>
    </source>
</evidence>
<dbReference type="Proteomes" id="UP000887159">
    <property type="component" value="Unassembled WGS sequence"/>
</dbReference>
<evidence type="ECO:0000313" key="3">
    <source>
        <dbReference type="Proteomes" id="UP000887159"/>
    </source>
</evidence>
<gene>
    <name evidence="2" type="ORF">TNCV_3650881</name>
</gene>
<organism evidence="2 3">
    <name type="scientific">Trichonephila clavipes</name>
    <name type="common">Golden silk orbweaver</name>
    <name type="synonym">Nephila clavipes</name>
    <dbReference type="NCBI Taxonomy" id="2585209"/>
    <lineage>
        <taxon>Eukaryota</taxon>
        <taxon>Metazoa</taxon>
        <taxon>Ecdysozoa</taxon>
        <taxon>Arthropoda</taxon>
        <taxon>Chelicerata</taxon>
        <taxon>Arachnida</taxon>
        <taxon>Araneae</taxon>
        <taxon>Araneomorphae</taxon>
        <taxon>Entelegynae</taxon>
        <taxon>Araneoidea</taxon>
        <taxon>Nephilidae</taxon>
        <taxon>Trichonephila</taxon>
    </lineage>
</organism>
<name>A0A8X6SFQ7_TRICX</name>
<protein>
    <submittedName>
        <fullName evidence="2">Uncharacterized protein</fullName>
    </submittedName>
</protein>
<reference evidence="2" key="1">
    <citation type="submission" date="2020-08" db="EMBL/GenBank/DDBJ databases">
        <title>Multicomponent nature underlies the extraordinary mechanical properties of spider dragline silk.</title>
        <authorList>
            <person name="Kono N."/>
            <person name="Nakamura H."/>
            <person name="Mori M."/>
            <person name="Yoshida Y."/>
            <person name="Ohtoshi R."/>
            <person name="Malay A.D."/>
            <person name="Moran D.A.P."/>
            <person name="Tomita M."/>
            <person name="Numata K."/>
            <person name="Arakawa K."/>
        </authorList>
    </citation>
    <scope>NUCLEOTIDE SEQUENCE</scope>
</reference>
<feature type="compositionally biased region" description="Polar residues" evidence="1">
    <location>
        <begin position="93"/>
        <end position="102"/>
    </location>
</feature>
<dbReference type="AlphaFoldDB" id="A0A8X6SFQ7"/>
<comment type="caution">
    <text evidence="2">The sequence shown here is derived from an EMBL/GenBank/DDBJ whole genome shotgun (WGS) entry which is preliminary data.</text>
</comment>
<dbReference type="EMBL" id="BMAU01021275">
    <property type="protein sequence ID" value="GFY07581.1"/>
    <property type="molecule type" value="Genomic_DNA"/>
</dbReference>
<feature type="region of interest" description="Disordered" evidence="1">
    <location>
        <begin position="60"/>
        <end position="102"/>
    </location>
</feature>